<feature type="transmembrane region" description="Helical" evidence="6">
    <location>
        <begin position="262"/>
        <end position="286"/>
    </location>
</feature>
<evidence type="ECO:0000256" key="1">
    <source>
        <dbReference type="ARBA" id="ARBA00004651"/>
    </source>
</evidence>
<evidence type="ECO:0000256" key="6">
    <source>
        <dbReference type="SAM" id="Phobius"/>
    </source>
</evidence>
<feature type="transmembrane region" description="Helical" evidence="6">
    <location>
        <begin position="122"/>
        <end position="143"/>
    </location>
</feature>
<keyword evidence="2" id="KW-1003">Cell membrane</keyword>
<keyword evidence="3 6" id="KW-0812">Transmembrane</keyword>
<dbReference type="Proteomes" id="UP001300871">
    <property type="component" value="Unassembled WGS sequence"/>
</dbReference>
<accession>A0AAW6AYR0</accession>
<feature type="transmembrane region" description="Helical" evidence="6">
    <location>
        <begin position="96"/>
        <end position="116"/>
    </location>
</feature>
<feature type="transmembrane region" description="Helical" evidence="6">
    <location>
        <begin position="395"/>
        <end position="417"/>
    </location>
</feature>
<gene>
    <name evidence="7" type="ORF">PM006_13065</name>
</gene>
<name>A0AAW6AYR0_CLOSY</name>
<feature type="transmembrane region" description="Helical" evidence="6">
    <location>
        <begin position="20"/>
        <end position="40"/>
    </location>
</feature>
<organism evidence="7 8">
    <name type="scientific">Clostridium symbiosum</name>
    <name type="common">Bacteroides symbiosus</name>
    <dbReference type="NCBI Taxonomy" id="1512"/>
    <lineage>
        <taxon>Bacteria</taxon>
        <taxon>Bacillati</taxon>
        <taxon>Bacillota</taxon>
        <taxon>Clostridia</taxon>
        <taxon>Lachnospirales</taxon>
        <taxon>Lachnospiraceae</taxon>
        <taxon>Otoolea</taxon>
    </lineage>
</organism>
<feature type="transmembrane region" description="Helical" evidence="6">
    <location>
        <begin position="298"/>
        <end position="321"/>
    </location>
</feature>
<evidence type="ECO:0000256" key="2">
    <source>
        <dbReference type="ARBA" id="ARBA00022475"/>
    </source>
</evidence>
<sequence>MKKIKELIKILYEKGVVHIFIGSFLTKLVAFFGSIFLVRILSKWDYGVLGYIENIYGYIFIFAGMGLSNAILRYVVLGKDREEKYSYYFYSSKTGFWFNVILIVIAGIICGLYPHPEAYAPFKWLLCLSLIAIPFQYLTDNVLCNERAMFANQRFAILSLILAVFVIASKIFMGSLLGLSGVLIGQIIIYALLAIGFLYSTHNKYYKLKKPNSLTSGKKREVSIYSLQYMITNGLWAIFMLNDTFLLGRFLNNPVLIADYKVAYALPGSVALISNAIGIFVAPYFVKNESDKEWVKINFFKAYLIVAFIIGGLCFLIGMFAKPLIIFIYGENYLNIITLMRILLVASFFNCGLRYTTANILAAMGQVKYNMFVSLFGMIAQLFINIMIIPLYGVIGLAITSCIVYAGMALVLFYLFIKKYY</sequence>
<keyword evidence="5 6" id="KW-0472">Membrane</keyword>
<dbReference type="InterPro" id="IPR050833">
    <property type="entry name" value="Poly_Biosynth_Transport"/>
</dbReference>
<dbReference type="Pfam" id="PF13440">
    <property type="entry name" value="Polysacc_synt_3"/>
    <property type="match status" value="1"/>
</dbReference>
<feature type="transmembrane region" description="Helical" evidence="6">
    <location>
        <begin position="155"/>
        <end position="173"/>
    </location>
</feature>
<dbReference type="GeneID" id="57969535"/>
<keyword evidence="4 6" id="KW-1133">Transmembrane helix</keyword>
<feature type="transmembrane region" description="Helical" evidence="6">
    <location>
        <begin position="55"/>
        <end position="76"/>
    </location>
</feature>
<proteinExistence type="predicted"/>
<evidence type="ECO:0000256" key="3">
    <source>
        <dbReference type="ARBA" id="ARBA00022692"/>
    </source>
</evidence>
<dbReference type="RefSeq" id="WP_150027975.1">
    <property type="nucleotide sequence ID" value="NZ_JADMOJ010000021.1"/>
</dbReference>
<evidence type="ECO:0000313" key="7">
    <source>
        <dbReference type="EMBL" id="MDB2001133.1"/>
    </source>
</evidence>
<dbReference type="EMBL" id="JAQLGM010000032">
    <property type="protein sequence ID" value="MDB2001133.1"/>
    <property type="molecule type" value="Genomic_DNA"/>
</dbReference>
<comment type="subcellular location">
    <subcellularLocation>
        <location evidence="1">Cell membrane</location>
        <topology evidence="1">Multi-pass membrane protein</topology>
    </subcellularLocation>
</comment>
<dbReference type="GO" id="GO:0005886">
    <property type="term" value="C:plasma membrane"/>
    <property type="evidence" value="ECO:0007669"/>
    <property type="project" value="UniProtKB-SubCell"/>
</dbReference>
<dbReference type="AlphaFoldDB" id="A0AAW6AYR0"/>
<dbReference type="PANTHER" id="PTHR30250">
    <property type="entry name" value="PST FAMILY PREDICTED COLANIC ACID TRANSPORTER"/>
    <property type="match status" value="1"/>
</dbReference>
<evidence type="ECO:0000256" key="5">
    <source>
        <dbReference type="ARBA" id="ARBA00023136"/>
    </source>
</evidence>
<dbReference type="PANTHER" id="PTHR30250:SF11">
    <property type="entry name" value="O-ANTIGEN TRANSPORTER-RELATED"/>
    <property type="match status" value="1"/>
</dbReference>
<evidence type="ECO:0000256" key="4">
    <source>
        <dbReference type="ARBA" id="ARBA00022989"/>
    </source>
</evidence>
<feature type="transmembrane region" description="Helical" evidence="6">
    <location>
        <begin position="222"/>
        <end position="242"/>
    </location>
</feature>
<feature type="transmembrane region" description="Helical" evidence="6">
    <location>
        <begin position="333"/>
        <end position="357"/>
    </location>
</feature>
<feature type="transmembrane region" description="Helical" evidence="6">
    <location>
        <begin position="369"/>
        <end position="389"/>
    </location>
</feature>
<reference evidence="7" key="1">
    <citation type="submission" date="2023-01" db="EMBL/GenBank/DDBJ databases">
        <title>Human gut microbiome strain richness.</title>
        <authorList>
            <person name="Chen-Liaw A."/>
        </authorList>
    </citation>
    <scope>NUCLEOTIDE SEQUENCE</scope>
    <source>
        <strain evidence="7">B1_m1001713B170214d0_201011</strain>
    </source>
</reference>
<evidence type="ECO:0000313" key="8">
    <source>
        <dbReference type="Proteomes" id="UP001300871"/>
    </source>
</evidence>
<protein>
    <submittedName>
        <fullName evidence="7">Oligosaccharide flippase family protein</fullName>
    </submittedName>
</protein>
<comment type="caution">
    <text evidence="7">The sequence shown here is derived from an EMBL/GenBank/DDBJ whole genome shotgun (WGS) entry which is preliminary data.</text>
</comment>
<feature type="transmembrane region" description="Helical" evidence="6">
    <location>
        <begin position="179"/>
        <end position="201"/>
    </location>
</feature>